<protein>
    <submittedName>
        <fullName evidence="2">Uncharacterized protein</fullName>
    </submittedName>
</protein>
<keyword evidence="3" id="KW-1185">Reference proteome</keyword>
<evidence type="ECO:0000313" key="3">
    <source>
        <dbReference type="Proteomes" id="UP001500655"/>
    </source>
</evidence>
<reference evidence="2 3" key="1">
    <citation type="journal article" date="2019" name="Int. J. Syst. Evol. Microbiol.">
        <title>The Global Catalogue of Microorganisms (GCM) 10K type strain sequencing project: providing services to taxonomists for standard genome sequencing and annotation.</title>
        <authorList>
            <consortium name="The Broad Institute Genomics Platform"/>
            <consortium name="The Broad Institute Genome Sequencing Center for Infectious Disease"/>
            <person name="Wu L."/>
            <person name="Ma J."/>
        </authorList>
    </citation>
    <scope>NUCLEOTIDE SEQUENCE [LARGE SCALE GENOMIC DNA]</scope>
    <source>
        <strain evidence="2 3">JCM 13249</strain>
    </source>
</reference>
<organism evidence="2 3">
    <name type="scientific">Luedemannella helvata</name>
    <dbReference type="NCBI Taxonomy" id="349315"/>
    <lineage>
        <taxon>Bacteria</taxon>
        <taxon>Bacillati</taxon>
        <taxon>Actinomycetota</taxon>
        <taxon>Actinomycetes</taxon>
        <taxon>Micromonosporales</taxon>
        <taxon>Micromonosporaceae</taxon>
        <taxon>Luedemannella</taxon>
    </lineage>
</organism>
<evidence type="ECO:0000256" key="1">
    <source>
        <dbReference type="SAM" id="SignalP"/>
    </source>
</evidence>
<feature type="signal peptide" evidence="1">
    <location>
        <begin position="1"/>
        <end position="27"/>
    </location>
</feature>
<feature type="chain" id="PRO_5045946186" evidence="1">
    <location>
        <begin position="28"/>
        <end position="164"/>
    </location>
</feature>
<accession>A0ABN2KL58</accession>
<dbReference type="Proteomes" id="UP001500655">
    <property type="component" value="Unassembled WGS sequence"/>
</dbReference>
<gene>
    <name evidence="2" type="ORF">GCM10009681_31690</name>
</gene>
<dbReference type="EMBL" id="BAAALS010000014">
    <property type="protein sequence ID" value="GAA1758123.1"/>
    <property type="molecule type" value="Genomic_DNA"/>
</dbReference>
<keyword evidence="1" id="KW-0732">Signal</keyword>
<evidence type="ECO:0000313" key="2">
    <source>
        <dbReference type="EMBL" id="GAA1758123.1"/>
    </source>
</evidence>
<sequence>MAAALPALVVTCLGAAFVLLPGASTEAMPASITENGVVYDRAELITFRTVFRDSVTVRIPVTTRPIVVRGSCTLARLHGSHANSALLLDVPTSYVDGRNVPETNGADVLHCFAGRPPDLTTTIDPGWLPREGDRLRLTWTELDTRADAPADSPASWALAVYVAR</sequence>
<comment type="caution">
    <text evidence="2">The sequence shown here is derived from an EMBL/GenBank/DDBJ whole genome shotgun (WGS) entry which is preliminary data.</text>
</comment>
<name>A0ABN2KL58_9ACTN</name>
<proteinExistence type="predicted"/>